<evidence type="ECO:0000313" key="3">
    <source>
        <dbReference type="EMBL" id="CAG8643927.1"/>
    </source>
</evidence>
<gene>
    <name evidence="3" type="ORF">DERYTH_LOCUS9811</name>
</gene>
<dbReference type="OrthoDB" id="2402519at2759"/>
<sequence>MIWGFVIITFIISIIVINSIAQNKRNDINTCVKKLKAQSDSESTIKNTTSTTEITELCQTYATTTLIHYGIFVITVILFMIYLAGAVTKYATQLETEHFRFDHSTAVKE</sequence>
<accession>A0A9N9GYF9</accession>
<proteinExistence type="predicted"/>
<keyword evidence="1" id="KW-1133">Transmembrane helix</keyword>
<keyword evidence="2" id="KW-0732">Signal</keyword>
<evidence type="ECO:0000313" key="4">
    <source>
        <dbReference type="Proteomes" id="UP000789405"/>
    </source>
</evidence>
<protein>
    <submittedName>
        <fullName evidence="3">11396_t:CDS:1</fullName>
    </submittedName>
</protein>
<keyword evidence="4" id="KW-1185">Reference proteome</keyword>
<keyword evidence="1" id="KW-0812">Transmembrane</keyword>
<organism evidence="3 4">
    <name type="scientific">Dentiscutata erythropus</name>
    <dbReference type="NCBI Taxonomy" id="1348616"/>
    <lineage>
        <taxon>Eukaryota</taxon>
        <taxon>Fungi</taxon>
        <taxon>Fungi incertae sedis</taxon>
        <taxon>Mucoromycota</taxon>
        <taxon>Glomeromycotina</taxon>
        <taxon>Glomeromycetes</taxon>
        <taxon>Diversisporales</taxon>
        <taxon>Gigasporaceae</taxon>
        <taxon>Dentiscutata</taxon>
    </lineage>
</organism>
<name>A0A9N9GYF9_9GLOM</name>
<comment type="caution">
    <text evidence="3">The sequence shown here is derived from an EMBL/GenBank/DDBJ whole genome shotgun (WGS) entry which is preliminary data.</text>
</comment>
<evidence type="ECO:0000256" key="2">
    <source>
        <dbReference type="SAM" id="SignalP"/>
    </source>
</evidence>
<feature type="signal peptide" evidence="2">
    <location>
        <begin position="1"/>
        <end position="21"/>
    </location>
</feature>
<reference evidence="3" key="1">
    <citation type="submission" date="2021-06" db="EMBL/GenBank/DDBJ databases">
        <authorList>
            <person name="Kallberg Y."/>
            <person name="Tangrot J."/>
            <person name="Rosling A."/>
        </authorList>
    </citation>
    <scope>NUCLEOTIDE SEQUENCE</scope>
    <source>
        <strain evidence="3">MA453B</strain>
    </source>
</reference>
<dbReference type="EMBL" id="CAJVPY010005479">
    <property type="protein sequence ID" value="CAG8643927.1"/>
    <property type="molecule type" value="Genomic_DNA"/>
</dbReference>
<dbReference type="AlphaFoldDB" id="A0A9N9GYF9"/>
<feature type="chain" id="PRO_5040177691" evidence="2">
    <location>
        <begin position="22"/>
        <end position="109"/>
    </location>
</feature>
<evidence type="ECO:0000256" key="1">
    <source>
        <dbReference type="SAM" id="Phobius"/>
    </source>
</evidence>
<keyword evidence="1" id="KW-0472">Membrane</keyword>
<dbReference type="Proteomes" id="UP000789405">
    <property type="component" value="Unassembled WGS sequence"/>
</dbReference>
<feature type="transmembrane region" description="Helical" evidence="1">
    <location>
        <begin position="66"/>
        <end position="85"/>
    </location>
</feature>